<sequence length="212" mass="24007">MNATIEYGFPGIPEHHIKVIHQLPSHYAAYRCDFADPVLVSAPPADIIYHTAMVQGCSVSNNVFIVREPIQLLPAVKEPLSTISCMLQGSVNVVRHDMTVLPLLQGQYNCLQVDRLQQPTLFTPGIYEVQHYEYSPDLLATFSSGSLLVNRWLSKINSGVPGVLTPTPGVIWDKLYHLNKEVKYNMVNTTLRKAWLSRKLQELLILEQRYYS</sequence>
<organism evidence="1 2">
    <name type="scientific">Chitinophaga tropicalis</name>
    <dbReference type="NCBI Taxonomy" id="2683588"/>
    <lineage>
        <taxon>Bacteria</taxon>
        <taxon>Pseudomonadati</taxon>
        <taxon>Bacteroidota</taxon>
        <taxon>Chitinophagia</taxon>
        <taxon>Chitinophagales</taxon>
        <taxon>Chitinophagaceae</taxon>
        <taxon>Chitinophaga</taxon>
    </lineage>
</organism>
<reference evidence="1 2" key="1">
    <citation type="submission" date="2019-12" db="EMBL/GenBank/DDBJ databases">
        <title>Chitinophaga sp. strain ysch24 (GDMCC 1.1355), whole genome shotgun sequence.</title>
        <authorList>
            <person name="Zhang X."/>
        </authorList>
    </citation>
    <scope>NUCLEOTIDE SEQUENCE [LARGE SCALE GENOMIC DNA]</scope>
    <source>
        <strain evidence="2">ysch24</strain>
    </source>
</reference>
<dbReference type="EMBL" id="WRXN01000001">
    <property type="protein sequence ID" value="MVT07346.1"/>
    <property type="molecule type" value="Genomic_DNA"/>
</dbReference>
<keyword evidence="2" id="KW-1185">Reference proteome</keyword>
<evidence type="ECO:0000313" key="2">
    <source>
        <dbReference type="Proteomes" id="UP000461730"/>
    </source>
</evidence>
<accession>A0A7K1TZ62</accession>
<dbReference type="AlphaFoldDB" id="A0A7K1TZ62"/>
<evidence type="ECO:0000313" key="1">
    <source>
        <dbReference type="EMBL" id="MVT07346.1"/>
    </source>
</evidence>
<comment type="caution">
    <text evidence="1">The sequence shown here is derived from an EMBL/GenBank/DDBJ whole genome shotgun (WGS) entry which is preliminary data.</text>
</comment>
<proteinExistence type="predicted"/>
<dbReference type="Proteomes" id="UP000461730">
    <property type="component" value="Unassembled WGS sequence"/>
</dbReference>
<protein>
    <recommendedName>
        <fullName evidence="3">AraC family transcriptional regulator</fullName>
    </recommendedName>
</protein>
<evidence type="ECO:0008006" key="3">
    <source>
        <dbReference type="Google" id="ProtNLM"/>
    </source>
</evidence>
<name>A0A7K1TZ62_9BACT</name>
<gene>
    <name evidence="1" type="ORF">GO493_03665</name>
</gene>
<dbReference type="RefSeq" id="WP_157304742.1">
    <property type="nucleotide sequence ID" value="NZ_WRXN01000001.1"/>
</dbReference>